<feature type="transmembrane region" description="Helical" evidence="8">
    <location>
        <begin position="291"/>
        <end position="308"/>
    </location>
</feature>
<evidence type="ECO:0000256" key="4">
    <source>
        <dbReference type="ARBA" id="ARBA00022519"/>
    </source>
</evidence>
<feature type="transmembrane region" description="Helical" evidence="8">
    <location>
        <begin position="82"/>
        <end position="104"/>
    </location>
</feature>
<evidence type="ECO:0008006" key="11">
    <source>
        <dbReference type="Google" id="ProtNLM"/>
    </source>
</evidence>
<evidence type="ECO:0000313" key="10">
    <source>
        <dbReference type="Proteomes" id="UP000177197"/>
    </source>
</evidence>
<accession>A0A1F5CBJ9</accession>
<dbReference type="PANTHER" id="PTHR32195">
    <property type="entry name" value="OS07G0662800 PROTEIN"/>
    <property type="match status" value="1"/>
</dbReference>
<feature type="transmembrane region" description="Helical" evidence="8">
    <location>
        <begin position="314"/>
        <end position="334"/>
    </location>
</feature>
<dbReference type="GO" id="GO:0005886">
    <property type="term" value="C:plasma membrane"/>
    <property type="evidence" value="ECO:0007669"/>
    <property type="project" value="UniProtKB-SubCell"/>
</dbReference>
<name>A0A1F5CBJ9_9BACT</name>
<keyword evidence="6 8" id="KW-1133">Transmembrane helix</keyword>
<evidence type="ECO:0000256" key="1">
    <source>
        <dbReference type="ARBA" id="ARBA00004429"/>
    </source>
</evidence>
<feature type="transmembrane region" description="Helical" evidence="8">
    <location>
        <begin position="144"/>
        <end position="167"/>
    </location>
</feature>
<evidence type="ECO:0000256" key="5">
    <source>
        <dbReference type="ARBA" id="ARBA00022692"/>
    </source>
</evidence>
<comment type="caution">
    <text evidence="9">The sequence shown here is derived from an EMBL/GenBank/DDBJ whole genome shotgun (WGS) entry which is preliminary data.</text>
</comment>
<feature type="transmembrane region" description="Helical" evidence="8">
    <location>
        <begin position="179"/>
        <end position="195"/>
    </location>
</feature>
<sequence>MNPKDLKFWYAVFALVGTTIGAGIFGLPFVFFKAGFLVGLAELLVLTSVIILVQQIFGEIALRTRGKKRLVGYDEEYLGSVWKFFSALAVIFGASGAVLVYVILGGEFLAAIFGTDKFFSSLAFFAVWFLAILARPKTFGRFEFYIGAFAFFIIVILPLFSLGYIDLNNLKNLDLSNSFLPYGVILFAIAGYSVIPEMEEILGDQKNKLRKAIVLGTLIPVAVYLIFTFTVVGVSGSLTSRDAISGLALATNSQFLLIVGSFLGLLTVSGAALSQGVFLKETFIYDLKIRTGLAWALTGVIPLTVFLLGARDFLYVVGLVGAVIFGFRVVDVLLIHKRAKKSEITPAYEINLSPWGYYALGSLAILGAILEIWYIISK</sequence>
<evidence type="ECO:0000256" key="8">
    <source>
        <dbReference type="SAM" id="Phobius"/>
    </source>
</evidence>
<evidence type="ECO:0000313" key="9">
    <source>
        <dbReference type="EMBL" id="OGD40223.1"/>
    </source>
</evidence>
<keyword evidence="2" id="KW-0813">Transport</keyword>
<keyword evidence="5 8" id="KW-0812">Transmembrane</keyword>
<dbReference type="AlphaFoldDB" id="A0A1F5CBJ9"/>
<organism evidence="9 10">
    <name type="scientific">Candidatus Azambacteria bacterium RIFCSPLOWO2_02_FULL_44_14</name>
    <dbReference type="NCBI Taxonomy" id="1797306"/>
    <lineage>
        <taxon>Bacteria</taxon>
        <taxon>Candidatus Azamiibacteriota</taxon>
    </lineage>
</organism>
<keyword evidence="4" id="KW-0997">Cell inner membrane</keyword>
<dbReference type="PANTHER" id="PTHR32195:SF26">
    <property type="entry name" value="TRYPTOPHAN OR TYROSINE TRANSPORTER PROTEIN"/>
    <property type="match status" value="1"/>
</dbReference>
<reference evidence="9 10" key="1">
    <citation type="journal article" date="2016" name="Nat. Commun.">
        <title>Thousands of microbial genomes shed light on interconnected biogeochemical processes in an aquifer system.</title>
        <authorList>
            <person name="Anantharaman K."/>
            <person name="Brown C.T."/>
            <person name="Hug L.A."/>
            <person name="Sharon I."/>
            <person name="Castelle C.J."/>
            <person name="Probst A.J."/>
            <person name="Thomas B.C."/>
            <person name="Singh A."/>
            <person name="Wilkins M.J."/>
            <person name="Karaoz U."/>
            <person name="Brodie E.L."/>
            <person name="Williams K.H."/>
            <person name="Hubbard S.S."/>
            <person name="Banfield J.F."/>
        </authorList>
    </citation>
    <scope>NUCLEOTIDE SEQUENCE [LARGE SCALE GENOMIC DNA]</scope>
</reference>
<feature type="transmembrane region" description="Helical" evidence="8">
    <location>
        <begin position="355"/>
        <end position="376"/>
    </location>
</feature>
<feature type="transmembrane region" description="Helical" evidence="8">
    <location>
        <begin position="43"/>
        <end position="62"/>
    </location>
</feature>
<dbReference type="EMBL" id="MEYV01000011">
    <property type="protein sequence ID" value="OGD40223.1"/>
    <property type="molecule type" value="Genomic_DNA"/>
</dbReference>
<feature type="transmembrane region" description="Helical" evidence="8">
    <location>
        <begin position="255"/>
        <end position="279"/>
    </location>
</feature>
<feature type="transmembrane region" description="Helical" evidence="8">
    <location>
        <begin position="7"/>
        <end position="31"/>
    </location>
</feature>
<protein>
    <recommendedName>
        <fullName evidence="11">Amino acid transporter transmembrane domain-containing protein</fullName>
    </recommendedName>
</protein>
<keyword evidence="3" id="KW-1003">Cell membrane</keyword>
<feature type="transmembrane region" description="Helical" evidence="8">
    <location>
        <begin position="215"/>
        <end position="235"/>
    </location>
</feature>
<evidence type="ECO:0000256" key="2">
    <source>
        <dbReference type="ARBA" id="ARBA00022448"/>
    </source>
</evidence>
<dbReference type="InterPro" id="IPR018227">
    <property type="entry name" value="Amino_acid_transport_2"/>
</dbReference>
<keyword evidence="7 8" id="KW-0472">Membrane</keyword>
<comment type="subcellular location">
    <subcellularLocation>
        <location evidence="1">Cell inner membrane</location>
        <topology evidence="1">Multi-pass membrane protein</topology>
    </subcellularLocation>
</comment>
<dbReference type="Gene3D" id="1.20.1740.10">
    <property type="entry name" value="Amino acid/polyamine transporter I"/>
    <property type="match status" value="1"/>
</dbReference>
<gene>
    <name evidence="9" type="ORF">A3I30_03075</name>
</gene>
<evidence type="ECO:0000256" key="3">
    <source>
        <dbReference type="ARBA" id="ARBA00022475"/>
    </source>
</evidence>
<dbReference type="GO" id="GO:0003333">
    <property type="term" value="P:amino acid transmembrane transport"/>
    <property type="evidence" value="ECO:0007669"/>
    <property type="project" value="InterPro"/>
</dbReference>
<dbReference type="Pfam" id="PF03222">
    <property type="entry name" value="Trp_Tyr_perm"/>
    <property type="match status" value="1"/>
</dbReference>
<proteinExistence type="predicted"/>
<evidence type="ECO:0000256" key="7">
    <source>
        <dbReference type="ARBA" id="ARBA00023136"/>
    </source>
</evidence>
<dbReference type="Proteomes" id="UP000177197">
    <property type="component" value="Unassembled WGS sequence"/>
</dbReference>
<evidence type="ECO:0000256" key="6">
    <source>
        <dbReference type="ARBA" id="ARBA00022989"/>
    </source>
</evidence>
<feature type="transmembrane region" description="Helical" evidence="8">
    <location>
        <begin position="110"/>
        <end position="132"/>
    </location>
</feature>